<gene>
    <name evidence="7" type="ordered locus">ABC2875</name>
</gene>
<dbReference type="EC" id="4.2.1.1" evidence="2"/>
<organism evidence="7 8">
    <name type="scientific">Shouchella clausii (strain KSM-K16)</name>
    <name type="common">Alkalihalobacillus clausii</name>
    <dbReference type="NCBI Taxonomy" id="66692"/>
    <lineage>
        <taxon>Bacteria</taxon>
        <taxon>Bacillati</taxon>
        <taxon>Bacillota</taxon>
        <taxon>Bacilli</taxon>
        <taxon>Bacillales</taxon>
        <taxon>Bacillaceae</taxon>
        <taxon>Shouchella</taxon>
    </lineage>
</organism>
<dbReference type="SUPFAM" id="SSF53056">
    <property type="entry name" value="beta-carbonic anhydrase, cab"/>
    <property type="match status" value="1"/>
</dbReference>
<reference evidence="7 8" key="1">
    <citation type="journal article" date="1994" name="J. Ferment. Bioeng.">
        <title>Molecular cloning and nucleotide sequence of the gene for an alkaline protease from the alkalophilic Bacillus sp. KSM-K16.</title>
        <authorList>
            <person name="Hakamada Y."/>
            <person name="Kobayashi T."/>
            <person name="Hitomi J."/>
            <person name="Kawai S."/>
            <person name="Ito S."/>
        </authorList>
    </citation>
    <scope>NUCLEOTIDE SEQUENCE [LARGE SCALE GENOMIC DNA]</scope>
    <source>
        <strain evidence="7 8">KSM-K16</strain>
    </source>
</reference>
<dbReference type="STRING" id="66692.ABC2875"/>
<keyword evidence="4 6" id="KW-0862">Zinc</keyword>
<dbReference type="GO" id="GO:0004089">
    <property type="term" value="F:carbonate dehydratase activity"/>
    <property type="evidence" value="ECO:0007669"/>
    <property type="project" value="UniProtKB-EC"/>
</dbReference>
<reference evidence="7 8" key="5">
    <citation type="journal article" date="2007" name="Extremophiles">
        <title>Intragenomic diversity of the V1 regions of 16S rRNA genes in high-alkaline protease-producing Bacillus clausii spp.</title>
        <authorList>
            <person name="Kageyama Y."/>
            <person name="Takaki Y."/>
            <person name="Shimamura S."/>
            <person name="Nishi S."/>
            <person name="Nogi Y."/>
            <person name="Uchimura K."/>
            <person name="Kobayashi T."/>
            <person name="Hitomi J."/>
            <person name="Ozaki K."/>
            <person name="Kawai S."/>
            <person name="Ito S."/>
            <person name="Horikoshi K."/>
        </authorList>
    </citation>
    <scope>NUCLEOTIDE SEQUENCE [LARGE SCALE GENOMIC DNA]</scope>
    <source>
        <strain evidence="7 8">KSM-K16</strain>
    </source>
</reference>
<feature type="binding site" evidence="6">
    <location>
        <position position="43"/>
    </location>
    <ligand>
        <name>Zn(2+)</name>
        <dbReference type="ChEBI" id="CHEBI:29105"/>
    </ligand>
</feature>
<reference evidence="7 8" key="3">
    <citation type="journal article" date="1997" name="Protein Eng.">
        <title>High-resolution crystal structure of M-protease: phylogeny aided analysis of the high-alkaline adaptation mechanism.</title>
        <authorList>
            <person name="Shirai T."/>
            <person name="Suzuki A."/>
            <person name="Yamane T."/>
            <person name="Ashida T."/>
            <person name="Kobayashi T."/>
            <person name="Ito S."/>
        </authorList>
    </citation>
    <scope>NUCLEOTIDE SEQUENCE [LARGE SCALE GENOMIC DNA]</scope>
    <source>
        <strain evidence="7 8">KSM-K16</strain>
    </source>
</reference>
<dbReference type="eggNOG" id="COG0288">
    <property type="taxonomic scope" value="Bacteria"/>
</dbReference>
<dbReference type="HOGENOM" id="CLU_084253_3_0_9"/>
<evidence type="ECO:0000256" key="1">
    <source>
        <dbReference type="ARBA" id="ARBA00006217"/>
    </source>
</evidence>
<dbReference type="Pfam" id="PF00484">
    <property type="entry name" value="Pro_CA"/>
    <property type="match status" value="1"/>
</dbReference>
<dbReference type="PANTHER" id="PTHR43175">
    <property type="entry name" value="CARBONIC ANHYDRASE"/>
    <property type="match status" value="1"/>
</dbReference>
<dbReference type="Gene3D" id="3.40.1050.10">
    <property type="entry name" value="Carbonic anhydrase"/>
    <property type="match status" value="1"/>
</dbReference>
<reference evidence="7 8" key="2">
    <citation type="journal article" date="1995" name="Appl. Microbiol. Biotechnol.">
        <title>Purification and properties of an alkaline protease from alkalophilic Bacillus sp. KSM-K16.</title>
        <authorList>
            <person name="Kobayashi T."/>
            <person name="Hakamada Y."/>
            <person name="Adachi S."/>
            <person name="Hitomi J."/>
            <person name="Yoshimatsu T."/>
            <person name="Koike K."/>
            <person name="Kawai S."/>
            <person name="Ito S."/>
        </authorList>
    </citation>
    <scope>NUCLEOTIDE SEQUENCE [LARGE SCALE GENOMIC DNA]</scope>
    <source>
        <strain evidence="7 8">KSM-K16</strain>
    </source>
</reference>
<keyword evidence="7" id="KW-0456">Lyase</keyword>
<dbReference type="PANTHER" id="PTHR43175:SF3">
    <property type="entry name" value="CARBON DISULFIDE HYDROLASE"/>
    <property type="match status" value="1"/>
</dbReference>
<comment type="cofactor">
    <cofactor evidence="6">
        <name>Zn(2+)</name>
        <dbReference type="ChEBI" id="CHEBI:29105"/>
    </cofactor>
    <text evidence="6">Binds 1 zinc ion per subunit.</text>
</comment>
<reference evidence="8" key="4">
    <citation type="submission" date="2003-10" db="EMBL/GenBank/DDBJ databases">
        <title>The complete genome sequence of the alkaliphilic Bacillus clausii KSM-K16.</title>
        <authorList>
            <person name="Takaki Y."/>
            <person name="Kageyama Y."/>
            <person name="Shimamura S."/>
            <person name="Suzuki H."/>
            <person name="Nishi S."/>
            <person name="Hatada Y."/>
            <person name="Kawai S."/>
            <person name="Ito S."/>
            <person name="Horikoshi K."/>
        </authorList>
    </citation>
    <scope>NUCLEOTIDE SEQUENCE [LARGE SCALE GENOMIC DNA]</scope>
    <source>
        <strain evidence="8">KSM-K16</strain>
    </source>
</reference>
<dbReference type="EMBL" id="AP006627">
    <property type="protein sequence ID" value="BAD65409.1"/>
    <property type="molecule type" value="Genomic_DNA"/>
</dbReference>
<evidence type="ECO:0000256" key="4">
    <source>
        <dbReference type="ARBA" id="ARBA00022833"/>
    </source>
</evidence>
<feature type="binding site" evidence="6">
    <location>
        <position position="41"/>
    </location>
    <ligand>
        <name>Zn(2+)</name>
        <dbReference type="ChEBI" id="CHEBI:29105"/>
    </ligand>
</feature>
<accession>Q5WE01</accession>
<feature type="binding site" evidence="6">
    <location>
        <position position="102"/>
    </location>
    <ligand>
        <name>Zn(2+)</name>
        <dbReference type="ChEBI" id="CHEBI:29105"/>
    </ligand>
</feature>
<dbReference type="CDD" id="cd03379">
    <property type="entry name" value="beta_CA_cladeD"/>
    <property type="match status" value="1"/>
</dbReference>
<dbReference type="InterPro" id="IPR001765">
    <property type="entry name" value="Carbonic_anhydrase"/>
</dbReference>
<evidence type="ECO:0000256" key="5">
    <source>
        <dbReference type="ARBA" id="ARBA00048348"/>
    </source>
</evidence>
<dbReference type="KEGG" id="bcl:ABC2875"/>
<keyword evidence="3 6" id="KW-0479">Metal-binding</keyword>
<evidence type="ECO:0000313" key="7">
    <source>
        <dbReference type="EMBL" id="BAD65409.1"/>
    </source>
</evidence>
<keyword evidence="8" id="KW-1185">Reference proteome</keyword>
<dbReference type="AlphaFoldDB" id="Q5WE01"/>
<dbReference type="GO" id="GO:0008270">
    <property type="term" value="F:zinc ion binding"/>
    <property type="evidence" value="ECO:0007669"/>
    <property type="project" value="InterPro"/>
</dbReference>
<evidence type="ECO:0000256" key="3">
    <source>
        <dbReference type="ARBA" id="ARBA00022723"/>
    </source>
</evidence>
<sequence>MIQMSKLESILAFNEAFVANKEYERFKADKFPQKKIVILTCMDTRLVELLHNAMNLKNGDAKIIRNAGAVISHPFGSIMRSILVAIYELGAEEVFVIGHYGCGMTGLSANSVLQKAEERGIDMDEINALQYAGVDVNKFLTGFENVTESVNHSVDMVINHPLLPKDVRVHGLVIDPETGKLDLLQRDLQKGANAKEPQDA</sequence>
<feature type="binding site" evidence="6">
    <location>
        <position position="99"/>
    </location>
    <ligand>
        <name>Zn(2+)</name>
        <dbReference type="ChEBI" id="CHEBI:29105"/>
    </ligand>
</feature>
<evidence type="ECO:0000256" key="2">
    <source>
        <dbReference type="ARBA" id="ARBA00012925"/>
    </source>
</evidence>
<dbReference type="Proteomes" id="UP000001168">
    <property type="component" value="Chromosome"/>
</dbReference>
<dbReference type="InterPro" id="IPR036874">
    <property type="entry name" value="Carbonic_anhydrase_sf"/>
</dbReference>
<name>Q5WE01_SHOC1</name>
<protein>
    <recommendedName>
        <fullName evidence="2">carbonic anhydrase</fullName>
        <ecNumber evidence="2">4.2.1.1</ecNumber>
    </recommendedName>
</protein>
<evidence type="ECO:0000313" key="8">
    <source>
        <dbReference type="Proteomes" id="UP000001168"/>
    </source>
</evidence>
<evidence type="ECO:0000256" key="6">
    <source>
        <dbReference type="PIRSR" id="PIRSR601765-1"/>
    </source>
</evidence>
<dbReference type="SMART" id="SM00947">
    <property type="entry name" value="Pro_CA"/>
    <property type="match status" value="1"/>
</dbReference>
<comment type="catalytic activity">
    <reaction evidence="5">
        <text>hydrogencarbonate + H(+) = CO2 + H2O</text>
        <dbReference type="Rhea" id="RHEA:10748"/>
        <dbReference type="ChEBI" id="CHEBI:15377"/>
        <dbReference type="ChEBI" id="CHEBI:15378"/>
        <dbReference type="ChEBI" id="CHEBI:16526"/>
        <dbReference type="ChEBI" id="CHEBI:17544"/>
        <dbReference type="EC" id="4.2.1.1"/>
    </reaction>
</comment>
<proteinExistence type="inferred from homology"/>
<comment type="similarity">
    <text evidence="1">Belongs to the beta-class carbonic anhydrase family.</text>
</comment>